<feature type="domain" description="DJ-1/PfpI" evidence="1">
    <location>
        <begin position="3"/>
        <end position="165"/>
    </location>
</feature>
<dbReference type="SUPFAM" id="SSF52317">
    <property type="entry name" value="Class I glutamine amidotransferase-like"/>
    <property type="match status" value="1"/>
</dbReference>
<dbReference type="PANTHER" id="PTHR48094:SF12">
    <property type="entry name" value="PARKINSON DISEASE PROTEIN 7 HOMOLOG"/>
    <property type="match status" value="1"/>
</dbReference>
<dbReference type="EMBL" id="MN991199">
    <property type="protein sequence ID" value="QIQ09894.1"/>
    <property type="molecule type" value="Genomic_DNA"/>
</dbReference>
<name>A0A6G9HGS1_9MOLU</name>
<dbReference type="InterPro" id="IPR029062">
    <property type="entry name" value="Class_I_gatase-like"/>
</dbReference>
<dbReference type="PANTHER" id="PTHR48094">
    <property type="entry name" value="PROTEIN/NUCLEIC ACID DEGLYCASE DJ-1-RELATED"/>
    <property type="match status" value="1"/>
</dbReference>
<gene>
    <name evidence="2" type="ORF">PlMoll_0570</name>
</gene>
<organism evidence="2">
    <name type="scientific">uncultured Mycoplasmataceae bacterium</name>
    <dbReference type="NCBI Taxonomy" id="300027"/>
    <lineage>
        <taxon>Bacteria</taxon>
        <taxon>Bacillati</taxon>
        <taxon>Mycoplasmatota</taxon>
        <taxon>Mollicutes</taxon>
        <taxon>Mycoplasmataceae</taxon>
        <taxon>environmental samples</taxon>
    </lineage>
</organism>
<protein>
    <submittedName>
        <fullName evidence="2">4-methyl-5(B-hydroxyethyl)-thiazole monophosphate biosynthesis protein</fullName>
    </submittedName>
</protein>
<proteinExistence type="predicted"/>
<dbReference type="GO" id="GO:0005737">
    <property type="term" value="C:cytoplasm"/>
    <property type="evidence" value="ECO:0007669"/>
    <property type="project" value="TreeGrafter"/>
</dbReference>
<accession>A0A6G9HGS1</accession>
<dbReference type="AlphaFoldDB" id="A0A6G9HGS1"/>
<dbReference type="Gene3D" id="3.40.50.880">
    <property type="match status" value="1"/>
</dbReference>
<dbReference type="Pfam" id="PF01965">
    <property type="entry name" value="DJ-1_PfpI"/>
    <property type="match status" value="1"/>
</dbReference>
<reference evidence="2" key="1">
    <citation type="journal article" date="2020" name="J. ISSAAS">
        <title>Lactobacilli and other gastrointestinal microbiota of Peromyscus leucopus, reservoir host for agents of Lyme disease and other zoonoses in North America.</title>
        <authorList>
            <person name="Milovic A."/>
            <person name="Bassam K."/>
            <person name="Shao H."/>
            <person name="Chatzistamou I."/>
            <person name="Tufts D.M."/>
            <person name="Diuk-Wasser M."/>
            <person name="Barbour A.G."/>
        </authorList>
    </citation>
    <scope>NUCLEOTIDE SEQUENCE</scope>
    <source>
        <strain evidence="2">LL85</strain>
    </source>
</reference>
<evidence type="ECO:0000313" key="2">
    <source>
        <dbReference type="EMBL" id="QIQ09894.1"/>
    </source>
</evidence>
<dbReference type="InterPro" id="IPR050325">
    <property type="entry name" value="Prot/Nucl_acid_deglycase"/>
</dbReference>
<sequence length="186" mass="20230">MVKIGIIVANGTEDSELVVPVDIWNRAGIITKIISIHKKKNVLLANGIKVSCHETLDVENLSKYNAIYLPGGTKGVEQLSSTNTPKLINFLKGNTNSNVWFLSICAATSIYGKLGMLKGVKATCYPGYESSFRSSYVKQPVVVSKHFITANGPGNVFDFAFKVVEKLVSPAMAKKVANDMLYKGNK</sequence>
<dbReference type="CDD" id="cd03135">
    <property type="entry name" value="GATase1_DJ-1"/>
    <property type="match status" value="1"/>
</dbReference>
<evidence type="ECO:0000259" key="1">
    <source>
        <dbReference type="Pfam" id="PF01965"/>
    </source>
</evidence>
<dbReference type="InterPro" id="IPR002818">
    <property type="entry name" value="DJ-1/PfpI"/>
</dbReference>